<gene>
    <name evidence="8" type="ORF">FB559_8418</name>
</gene>
<feature type="transmembrane region" description="Helical" evidence="7">
    <location>
        <begin position="46"/>
        <end position="67"/>
    </location>
</feature>
<dbReference type="GO" id="GO:0005886">
    <property type="term" value="C:plasma membrane"/>
    <property type="evidence" value="ECO:0007669"/>
    <property type="project" value="UniProtKB-SubCell"/>
</dbReference>
<keyword evidence="9" id="KW-1185">Reference proteome</keyword>
<dbReference type="EMBL" id="VFOZ01000003">
    <property type="protein sequence ID" value="TQL87809.1"/>
    <property type="molecule type" value="Genomic_DNA"/>
</dbReference>
<feature type="transmembrane region" description="Helical" evidence="7">
    <location>
        <begin position="163"/>
        <end position="184"/>
    </location>
</feature>
<dbReference type="PANTHER" id="PTHR32196">
    <property type="entry name" value="ABC TRANSPORTER PERMEASE PROTEIN YPHD-RELATED-RELATED"/>
    <property type="match status" value="1"/>
</dbReference>
<evidence type="ECO:0000256" key="3">
    <source>
        <dbReference type="ARBA" id="ARBA00022692"/>
    </source>
</evidence>
<accession>A0A543BSJ5</accession>
<organism evidence="8 9">
    <name type="scientific">Actinoallomurus bryophytorum</name>
    <dbReference type="NCBI Taxonomy" id="1490222"/>
    <lineage>
        <taxon>Bacteria</taxon>
        <taxon>Bacillati</taxon>
        <taxon>Actinomycetota</taxon>
        <taxon>Actinomycetes</taxon>
        <taxon>Streptosporangiales</taxon>
        <taxon>Thermomonosporaceae</taxon>
        <taxon>Actinoallomurus</taxon>
    </lineage>
</organism>
<reference evidence="8 9" key="1">
    <citation type="submission" date="2019-06" db="EMBL/GenBank/DDBJ databases">
        <title>Sequencing the genomes of 1000 actinobacteria strains.</title>
        <authorList>
            <person name="Klenk H.-P."/>
        </authorList>
    </citation>
    <scope>NUCLEOTIDE SEQUENCE [LARGE SCALE GENOMIC DNA]</scope>
    <source>
        <strain evidence="8 9">DSM 102200</strain>
    </source>
</reference>
<keyword evidence="5 7" id="KW-0472">Membrane</keyword>
<evidence type="ECO:0000256" key="2">
    <source>
        <dbReference type="ARBA" id="ARBA00022475"/>
    </source>
</evidence>
<feature type="transmembrane region" description="Helical" evidence="7">
    <location>
        <begin position="264"/>
        <end position="282"/>
    </location>
</feature>
<feature type="transmembrane region" description="Helical" evidence="7">
    <location>
        <begin position="241"/>
        <end position="257"/>
    </location>
</feature>
<feature type="compositionally biased region" description="Pro residues" evidence="6">
    <location>
        <begin position="323"/>
        <end position="340"/>
    </location>
</feature>
<comment type="caution">
    <text evidence="8">The sequence shown here is derived from an EMBL/GenBank/DDBJ whole genome shotgun (WGS) entry which is preliminary data.</text>
</comment>
<comment type="subcellular location">
    <subcellularLocation>
        <location evidence="1">Cell membrane</location>
        <topology evidence="1">Multi-pass membrane protein</topology>
    </subcellularLocation>
</comment>
<feature type="transmembrane region" description="Helical" evidence="7">
    <location>
        <begin position="288"/>
        <end position="308"/>
    </location>
</feature>
<dbReference type="AlphaFoldDB" id="A0A543BSJ5"/>
<sequence length="340" mass="34583">MAASPPTSDDADRDRLAVHLIWEGVLAFIAVVLIVATAALTPHQNLTSAFSQAGYLGLVAAGLAFSLRTGSPNLAVGSIVAFSSTLGAYLITDHQWGKPAAMVVAIVLATLIGLVLGLLVAVLSVPAWLVTLAAVAVIQAIALALTDGSVIPVRFEGSYPTALWYGLFFMVSVGGGALWLLPGVRRPLAASRGPVDPARWTGPRAGLGAIAGLTGSSFLAGLAAVPLLMRIQAAEGSGTNLTTVALAAVLLGGASVFGRRAGVFGTLLAVTILAIIQVLVAYNDGPLWASTLVVGLAALFGVAACRGLESVTDQLNRRRPATLAPPPPALRPPPGWGPMS</sequence>
<dbReference type="InterPro" id="IPR001851">
    <property type="entry name" value="ABC_transp_permease"/>
</dbReference>
<evidence type="ECO:0000256" key="1">
    <source>
        <dbReference type="ARBA" id="ARBA00004651"/>
    </source>
</evidence>
<feature type="transmembrane region" description="Helical" evidence="7">
    <location>
        <begin position="205"/>
        <end position="229"/>
    </location>
</feature>
<dbReference type="RefSeq" id="WP_141963376.1">
    <property type="nucleotide sequence ID" value="NZ_VFOZ01000003.1"/>
</dbReference>
<keyword evidence="2" id="KW-1003">Cell membrane</keyword>
<feature type="region of interest" description="Disordered" evidence="6">
    <location>
        <begin position="316"/>
        <end position="340"/>
    </location>
</feature>
<keyword evidence="3 7" id="KW-0812">Transmembrane</keyword>
<feature type="transmembrane region" description="Helical" evidence="7">
    <location>
        <begin position="129"/>
        <end position="151"/>
    </location>
</feature>
<dbReference type="GO" id="GO:0022857">
    <property type="term" value="F:transmembrane transporter activity"/>
    <property type="evidence" value="ECO:0007669"/>
    <property type="project" value="InterPro"/>
</dbReference>
<protein>
    <submittedName>
        <fullName evidence="8">Ribose/xylose/arabinose/galactoside ABC-type transport system permease subunit</fullName>
    </submittedName>
</protein>
<evidence type="ECO:0000313" key="8">
    <source>
        <dbReference type="EMBL" id="TQL87809.1"/>
    </source>
</evidence>
<dbReference type="OrthoDB" id="3541427at2"/>
<evidence type="ECO:0000256" key="5">
    <source>
        <dbReference type="ARBA" id="ARBA00023136"/>
    </source>
</evidence>
<keyword evidence="4 7" id="KW-1133">Transmembrane helix</keyword>
<name>A0A543BSJ5_9ACTN</name>
<dbReference type="Proteomes" id="UP000316096">
    <property type="component" value="Unassembled WGS sequence"/>
</dbReference>
<proteinExistence type="predicted"/>
<evidence type="ECO:0000256" key="7">
    <source>
        <dbReference type="SAM" id="Phobius"/>
    </source>
</evidence>
<feature type="transmembrane region" description="Helical" evidence="7">
    <location>
        <begin position="74"/>
        <end position="91"/>
    </location>
</feature>
<evidence type="ECO:0000256" key="6">
    <source>
        <dbReference type="SAM" id="MobiDB-lite"/>
    </source>
</evidence>
<feature type="transmembrane region" description="Helical" evidence="7">
    <location>
        <begin position="103"/>
        <end position="122"/>
    </location>
</feature>
<evidence type="ECO:0000256" key="4">
    <source>
        <dbReference type="ARBA" id="ARBA00022989"/>
    </source>
</evidence>
<evidence type="ECO:0000313" key="9">
    <source>
        <dbReference type="Proteomes" id="UP000316096"/>
    </source>
</evidence>
<dbReference type="Pfam" id="PF02653">
    <property type="entry name" value="BPD_transp_2"/>
    <property type="match status" value="1"/>
</dbReference>
<feature type="transmembrane region" description="Helical" evidence="7">
    <location>
        <begin position="20"/>
        <end position="40"/>
    </location>
</feature>